<evidence type="ECO:0000256" key="4">
    <source>
        <dbReference type="ARBA" id="ARBA00023136"/>
    </source>
</evidence>
<dbReference type="Proteomes" id="UP000243797">
    <property type="component" value="Unassembled WGS sequence"/>
</dbReference>
<dbReference type="EMBL" id="NKHZ01000055">
    <property type="protein sequence ID" value="PNS16953.1"/>
    <property type="molecule type" value="Genomic_DNA"/>
</dbReference>
<dbReference type="GO" id="GO:0005085">
    <property type="term" value="F:guanyl-nucleotide exchange factor activity"/>
    <property type="evidence" value="ECO:0007669"/>
    <property type="project" value="InterPro"/>
</dbReference>
<evidence type="ECO:0000313" key="8">
    <source>
        <dbReference type="EMBL" id="PNS16953.1"/>
    </source>
</evidence>
<evidence type="ECO:0000313" key="9">
    <source>
        <dbReference type="Proteomes" id="UP000243797"/>
    </source>
</evidence>
<feature type="compositionally biased region" description="Basic and acidic residues" evidence="6">
    <location>
        <begin position="761"/>
        <end position="773"/>
    </location>
</feature>
<reference evidence="8 9" key="1">
    <citation type="submission" date="2017-06" db="EMBL/GenBank/DDBJ databases">
        <title>Draft genome sequence of a variant of Elsinoe murrayae.</title>
        <authorList>
            <person name="Cheng Q."/>
        </authorList>
    </citation>
    <scope>NUCLEOTIDE SEQUENCE [LARGE SCALE GENOMIC DNA]</scope>
    <source>
        <strain evidence="8 9">CQ-2017a</strain>
    </source>
</reference>
<feature type="region of interest" description="Disordered" evidence="6">
    <location>
        <begin position="1"/>
        <end position="162"/>
    </location>
</feature>
<name>A0A2K1QQ07_9PEZI</name>
<dbReference type="Pfam" id="PF09324">
    <property type="entry name" value="Sec7-like_HDS"/>
    <property type="match status" value="1"/>
</dbReference>
<dbReference type="GO" id="GO:0032012">
    <property type="term" value="P:regulation of ARF protein signal transduction"/>
    <property type="evidence" value="ECO:0007669"/>
    <property type="project" value="InterPro"/>
</dbReference>
<sequence length="2024" mass="225942">MADPEGAPNAPNHEPTTLSTQAVDRNDPPSPIGEDEKHAATNASSNGETDIHVAERHTAAAGNEPDQEEAPRVGDTSMEDTTAQAVDQAHTPISRTPISTGSGTPNGEKRPSPAREESTQSIDTPVRSSRATSFSQNLDSGRRRTDSSSTAATSATARSTPRTSMVFVQTALETIANSKDARKKKPLGDAAQKALSLIKGQGDLTQTNPEVIFLPLQLATEASTIPIVTTALDCIGKLISYSYFAVSGESQGDAQKSPLIERAIDTICDCFQGEATPNEVQMQIIKSLLSAILNDKIVVHGAGLLKSVRQIYNIFLLSKSSPNQQIAQGTLTQMVGTVFERVKVRLSSRAARFNSSKSLLKSGPYTDSTLSPDTPLTAHPDSQESPESDGEGESEVGDEVSRTDDGEHEDVEDTKMTLQTFETRKSFDDARIADNAPTMVTRVRRHRANTRSISGPDIPAITIQGEGEDGNEDDEEDEIYIKDAFLVFRAMCKLSTKALTVEDTVDIRSQGMRSKLLSLHIIHNVLHNHPIIFTSPYATIRSSNNNEPTSFTQAVKQYLCLSLSRNGSSSNNRVFEVSCEIFSLMVQHLRVVLKREIEVFLKEIYLAVLEKRSAPPFQKQYIIYTFTRLVKDAKALVEIYLNYDCDRAALDNMYQRIIEHISRLASSPVTASAEQEHQYFDTLKQHRGGPSDWQNKAVLPQSLSSATITASSDLDRGIPTDYILKQESLECLVESLRSMVAWSQQGLEYTAASLTNGSRNSTDEMRESIDNRDNVTSASSPLPLSAESGPPVSPATPIAEDDPTELERVKQHKTALNNAVRQFNFKPKRGIKALIQGGFIASEAPGDIASFMLTNEKINKKALGEYLGEGDAENIAIMHAFVDQMDFTKSRFVDALRRFLQTFRLPGEAQKIDRLMLKFAERYTNGNPNAFANADTAYVLAYSVIMLNTDQHSSNVKKRMTPEDFIKNNRGINDNQDLPDEYLKGIFEEIASNEIVLDTERETAANLGMLPQPTAGFAAGIGQALATVGRDLQREAYNQASEEMANKTEALFKNLLRAQKKGGTSKSLNARFIPAQSFRHVGPMFEVTWMSYLTALSGQVQETNNLEAIKLCMEGLKLAVRIACLFDLSDPRQAFISSLTRFTNLYNLSEMKVKNIEALKTLLDTAYSEGNLLRESWRDVLTAISQLDRFQLISGGVRENEVPDVMRRQGQPPPVRRGQATRKPGRTESGFQADVAEESRSADMIRSVDRIFTNTANLSGDAIVHFVRALTQVSWQEIQSSGQSESPRTYSLQKIVEVSGYNMTRVRFEWTNIWQVLGDHFVQVGCHNNTSVVYFALNSLRQLSMKFMEIEELPGFKFQKDFLKPFEHILSNANQVPVKDIVLRCLIQMIQARGDNIRSGWRTMFGVFTVAAKEPYEAIVNLAFDNVTQVYNDRFGIVISQGAFADLVVCLTEFSKNEKFQKKSLQAIETLKATVPKMLRTPECPLSQKIDTMREQSVADGVPKQPTRQTQEEQFWFPVLFAFHDVLMTGEDLEVRSRALNYLFDTLTRYGRDFPRDFWDILWRQLLYPIFMVLKSKSEMSKALNHEELSVWLSTTMIQALRNMISLFTHFFDSLEYMLDRFLDLLALCICQENDTLARIGSNCLQQLILQNVTRFTAAHWDQIVGSFVELFNRTEATALFSAATASHYRKESTTSTNGAMSPTRESVNGDSRRPSVPTSDNGTDLQLQHRTNGELSAAGKSQADVSRAMPDPTRPSVSSERRRSSQQQPEADLEAFHPQETQQAPVVVTAARRRFFNQIITKCVLQLLMIETVSELFTNDAVYASIPSHELLRLMVLLKKSYQFAKRFNEDRELRTRLFREGFMRQPPNLLKQESGSASVYVSILLRMYNDDGEERKASHGETEKALIPLCADILASYIDLDEETQQRNIVTWRPVVVDVLEGYTAFEEKEFERNLETFAPLAVGLMGKDMGPDLQRAVQGMWAKVTEVKLGVKVPDTGRYLMTPIKAGFGRRGSRASTAGRS</sequence>
<feature type="region of interest" description="Disordered" evidence="6">
    <location>
        <begin position="1205"/>
        <end position="1232"/>
    </location>
</feature>
<dbReference type="Pfam" id="PF20252">
    <property type="entry name" value="BIG2_C"/>
    <property type="match status" value="1"/>
</dbReference>
<dbReference type="STRING" id="2082308.A0A2K1QQ07"/>
<comment type="subcellular location">
    <subcellularLocation>
        <location evidence="5">Cytoplasmic vesicle</location>
        <location evidence="5">COPI-coated vesicle membrane</location>
    </subcellularLocation>
</comment>
<feature type="compositionally biased region" description="Basic and acidic residues" evidence="6">
    <location>
        <begin position="107"/>
        <end position="118"/>
    </location>
</feature>
<keyword evidence="1" id="KW-0813">Transport</keyword>
<dbReference type="SUPFAM" id="SSF48371">
    <property type="entry name" value="ARM repeat"/>
    <property type="match status" value="1"/>
</dbReference>
<feature type="compositionally biased region" description="Low complexity" evidence="6">
    <location>
        <begin position="147"/>
        <end position="162"/>
    </location>
</feature>
<keyword evidence="9" id="KW-1185">Reference proteome</keyword>
<dbReference type="FunFam" id="1.10.220.20:FF:000002">
    <property type="entry name" value="Brefeldin A-inhibited guanine nucleotide-exchange protein 1"/>
    <property type="match status" value="1"/>
</dbReference>
<keyword evidence="2" id="KW-0963">Cytoplasm</keyword>
<organism evidence="8 9">
    <name type="scientific">Sphaceloma murrayae</name>
    <dbReference type="NCBI Taxonomy" id="2082308"/>
    <lineage>
        <taxon>Eukaryota</taxon>
        <taxon>Fungi</taxon>
        <taxon>Dikarya</taxon>
        <taxon>Ascomycota</taxon>
        <taxon>Pezizomycotina</taxon>
        <taxon>Dothideomycetes</taxon>
        <taxon>Dothideomycetidae</taxon>
        <taxon>Myriangiales</taxon>
        <taxon>Elsinoaceae</taxon>
        <taxon>Sphaceloma</taxon>
    </lineage>
</organism>
<feature type="compositionally biased region" description="Polar residues" evidence="6">
    <location>
        <begin position="1717"/>
        <end position="1735"/>
    </location>
</feature>
<dbReference type="InterPro" id="IPR035999">
    <property type="entry name" value="Sec7_dom_sf"/>
</dbReference>
<evidence type="ECO:0000256" key="5">
    <source>
        <dbReference type="ARBA" id="ARBA00060451"/>
    </source>
</evidence>
<comment type="caution">
    <text evidence="8">The sequence shown here is derived from an EMBL/GenBank/DDBJ whole genome shotgun (WGS) entry which is preliminary data.</text>
</comment>
<dbReference type="Gene3D" id="1.10.220.20">
    <property type="match status" value="1"/>
</dbReference>
<dbReference type="PROSITE" id="PS50190">
    <property type="entry name" value="SEC7"/>
    <property type="match status" value="1"/>
</dbReference>
<feature type="compositionally biased region" description="Polar residues" evidence="6">
    <location>
        <begin position="79"/>
        <end position="105"/>
    </location>
</feature>
<dbReference type="CDD" id="cd00171">
    <property type="entry name" value="Sec7"/>
    <property type="match status" value="1"/>
</dbReference>
<dbReference type="Pfam" id="PF16213">
    <property type="entry name" value="DCB"/>
    <property type="match status" value="1"/>
</dbReference>
<feature type="compositionally biased region" description="Polar residues" evidence="6">
    <location>
        <begin position="119"/>
        <end position="139"/>
    </location>
</feature>
<dbReference type="InterPro" id="IPR015403">
    <property type="entry name" value="Mon2/Sec7/BIG1-like_HDS"/>
</dbReference>
<dbReference type="SUPFAM" id="SSF48425">
    <property type="entry name" value="Sec7 domain"/>
    <property type="match status" value="1"/>
</dbReference>
<feature type="compositionally biased region" description="Basic and acidic residues" evidence="6">
    <location>
        <begin position="49"/>
        <end position="58"/>
    </location>
</feature>
<dbReference type="InterPro" id="IPR032691">
    <property type="entry name" value="Mon2/Sec7/BIG1-like_HUS"/>
</dbReference>
<evidence type="ECO:0000256" key="6">
    <source>
        <dbReference type="SAM" id="MobiDB-lite"/>
    </source>
</evidence>
<feature type="compositionally biased region" description="Polar residues" evidence="6">
    <location>
        <begin position="361"/>
        <end position="374"/>
    </location>
</feature>
<feature type="compositionally biased region" description="Polar residues" evidence="6">
    <location>
        <begin position="14"/>
        <end position="23"/>
    </location>
</feature>
<dbReference type="InterPro" id="IPR016024">
    <property type="entry name" value="ARM-type_fold"/>
</dbReference>
<dbReference type="Gene3D" id="1.10.1000.11">
    <property type="entry name" value="Arf Nucleotide-binding Site Opener,domain 2"/>
    <property type="match status" value="1"/>
</dbReference>
<dbReference type="GO" id="GO:0030663">
    <property type="term" value="C:COPI-coated vesicle membrane"/>
    <property type="evidence" value="ECO:0007669"/>
    <property type="project" value="UniProtKB-SubCell"/>
</dbReference>
<gene>
    <name evidence="8" type="ORF">CAC42_4917</name>
</gene>
<keyword evidence="3" id="KW-0653">Protein transport</keyword>
<dbReference type="InterPro" id="IPR000904">
    <property type="entry name" value="Sec7_dom"/>
</dbReference>
<feature type="compositionally biased region" description="Acidic residues" evidence="6">
    <location>
        <begin position="384"/>
        <end position="398"/>
    </location>
</feature>
<feature type="region of interest" description="Disordered" evidence="6">
    <location>
        <begin position="1691"/>
        <end position="1779"/>
    </location>
</feature>
<evidence type="ECO:0000256" key="1">
    <source>
        <dbReference type="ARBA" id="ARBA00022448"/>
    </source>
</evidence>
<evidence type="ECO:0000259" key="7">
    <source>
        <dbReference type="PROSITE" id="PS50190"/>
    </source>
</evidence>
<dbReference type="GO" id="GO:0015031">
    <property type="term" value="P:protein transport"/>
    <property type="evidence" value="ECO:0007669"/>
    <property type="project" value="UniProtKB-KW"/>
</dbReference>
<feature type="region of interest" description="Disordered" evidence="6">
    <location>
        <begin position="754"/>
        <end position="800"/>
    </location>
</feature>
<dbReference type="SMART" id="SM00222">
    <property type="entry name" value="Sec7"/>
    <property type="match status" value="1"/>
</dbReference>
<dbReference type="PANTHER" id="PTHR10663:SF375">
    <property type="entry name" value="LD29171P"/>
    <property type="match status" value="1"/>
</dbReference>
<feature type="compositionally biased region" description="Low complexity" evidence="6">
    <location>
        <begin position="777"/>
        <end position="790"/>
    </location>
</feature>
<dbReference type="InterPro" id="IPR032629">
    <property type="entry name" value="DCB_dom"/>
</dbReference>
<feature type="region of interest" description="Disordered" evidence="6">
    <location>
        <begin position="361"/>
        <end position="422"/>
    </location>
</feature>
<dbReference type="InterPro" id="IPR046455">
    <property type="entry name" value="Sec7/BIG1-like_C"/>
</dbReference>
<dbReference type="FunFam" id="1.10.1000.11:FF:000003">
    <property type="entry name" value="Brefeldin A-inhibited guanine nucleotide-exchange protein 1"/>
    <property type="match status" value="1"/>
</dbReference>
<dbReference type="Pfam" id="PF12783">
    <property type="entry name" value="Sec7-like_HUS"/>
    <property type="match status" value="1"/>
</dbReference>
<feature type="region of interest" description="Disordered" evidence="6">
    <location>
        <begin position="451"/>
        <end position="474"/>
    </location>
</feature>
<protein>
    <submittedName>
        <fullName evidence="8">Protein transport protein sec72</fullName>
    </submittedName>
</protein>
<feature type="compositionally biased region" description="Polar residues" evidence="6">
    <location>
        <begin position="1694"/>
        <end position="1710"/>
    </location>
</feature>
<accession>A0A2K1QQ07</accession>
<dbReference type="PANTHER" id="PTHR10663">
    <property type="entry name" value="GUANYL-NUCLEOTIDE EXCHANGE FACTOR"/>
    <property type="match status" value="1"/>
</dbReference>
<dbReference type="InterPro" id="IPR023394">
    <property type="entry name" value="Sec7_C_sf"/>
</dbReference>
<evidence type="ECO:0000256" key="2">
    <source>
        <dbReference type="ARBA" id="ARBA00022490"/>
    </source>
</evidence>
<evidence type="ECO:0000256" key="3">
    <source>
        <dbReference type="ARBA" id="ARBA00022927"/>
    </source>
</evidence>
<proteinExistence type="predicted"/>
<feature type="domain" description="SEC7" evidence="7">
    <location>
        <begin position="805"/>
        <end position="993"/>
    </location>
</feature>
<keyword evidence="4" id="KW-0472">Membrane</keyword>
<dbReference type="InParanoid" id="A0A2K1QQ07"/>
<dbReference type="Pfam" id="PF01369">
    <property type="entry name" value="Sec7"/>
    <property type="match status" value="1"/>
</dbReference>
<dbReference type="FunCoup" id="A0A2K1QQ07">
    <property type="interactions" value="1018"/>
</dbReference>
<dbReference type="OrthoDB" id="18431at2759"/>